<organism evidence="1 2">
    <name type="scientific">Caulochytrium protostelioides</name>
    <dbReference type="NCBI Taxonomy" id="1555241"/>
    <lineage>
        <taxon>Eukaryota</taxon>
        <taxon>Fungi</taxon>
        <taxon>Fungi incertae sedis</taxon>
        <taxon>Chytridiomycota</taxon>
        <taxon>Chytridiomycota incertae sedis</taxon>
        <taxon>Chytridiomycetes</taxon>
        <taxon>Caulochytriales</taxon>
        <taxon>Caulochytriaceae</taxon>
        <taxon>Caulochytrium</taxon>
    </lineage>
</organism>
<evidence type="ECO:0000313" key="1">
    <source>
        <dbReference type="EMBL" id="RKP03174.1"/>
    </source>
</evidence>
<dbReference type="Proteomes" id="UP000274922">
    <property type="component" value="Unassembled WGS sequence"/>
</dbReference>
<accession>A0A4P9XCJ3</accession>
<protein>
    <submittedName>
        <fullName evidence="1">Uncharacterized protein</fullName>
    </submittedName>
</protein>
<gene>
    <name evidence="1" type="ORF">CXG81DRAFT_9871</name>
</gene>
<proteinExistence type="predicted"/>
<dbReference type="OrthoDB" id="2093141at2759"/>
<sequence length="65" mass="7188">MPSYFPLKLRKCADPADDFFACFEGKAMPNGDPEVARRALAQCQETLRAYKDCMQSFVGPSAPQA</sequence>
<keyword evidence="2" id="KW-1185">Reference proteome</keyword>
<dbReference type="AlphaFoldDB" id="A0A4P9XCJ3"/>
<evidence type="ECO:0000313" key="2">
    <source>
        <dbReference type="Proteomes" id="UP000274922"/>
    </source>
</evidence>
<dbReference type="EMBL" id="ML014127">
    <property type="protein sequence ID" value="RKP03174.1"/>
    <property type="molecule type" value="Genomic_DNA"/>
</dbReference>
<name>A0A4P9XCJ3_9FUNG</name>
<reference evidence="2" key="1">
    <citation type="journal article" date="2018" name="Nat. Microbiol.">
        <title>Leveraging single-cell genomics to expand the fungal tree of life.</title>
        <authorList>
            <person name="Ahrendt S.R."/>
            <person name="Quandt C.A."/>
            <person name="Ciobanu D."/>
            <person name="Clum A."/>
            <person name="Salamov A."/>
            <person name="Andreopoulos B."/>
            <person name="Cheng J.F."/>
            <person name="Woyke T."/>
            <person name="Pelin A."/>
            <person name="Henrissat B."/>
            <person name="Reynolds N.K."/>
            <person name="Benny G.L."/>
            <person name="Smith M.E."/>
            <person name="James T.Y."/>
            <person name="Grigoriev I.V."/>
        </authorList>
    </citation>
    <scope>NUCLEOTIDE SEQUENCE [LARGE SCALE GENOMIC DNA]</scope>
    <source>
        <strain evidence="2">ATCC 52028</strain>
    </source>
</reference>